<dbReference type="PROSITE" id="PS51324">
    <property type="entry name" value="ERV_ALR"/>
    <property type="match status" value="1"/>
</dbReference>
<evidence type="ECO:0000256" key="6">
    <source>
        <dbReference type="RuleBase" id="RU371123"/>
    </source>
</evidence>
<evidence type="ECO:0000259" key="7">
    <source>
        <dbReference type="PROSITE" id="PS51324"/>
    </source>
</evidence>
<evidence type="ECO:0000256" key="5">
    <source>
        <dbReference type="ARBA" id="ARBA00023157"/>
    </source>
</evidence>
<evidence type="ECO:0000256" key="3">
    <source>
        <dbReference type="ARBA" id="ARBA00022827"/>
    </source>
</evidence>
<dbReference type="AlphaFoldDB" id="A0AAD2CK53"/>
<comment type="catalytic activity">
    <reaction evidence="6">
        <text>2 R'C(R)SH + O2 = R'C(R)S-S(R)CR' + H2O2</text>
        <dbReference type="Rhea" id="RHEA:17357"/>
        <dbReference type="ChEBI" id="CHEBI:15379"/>
        <dbReference type="ChEBI" id="CHEBI:16240"/>
        <dbReference type="ChEBI" id="CHEBI:16520"/>
        <dbReference type="ChEBI" id="CHEBI:17412"/>
        <dbReference type="EC" id="1.8.3.2"/>
    </reaction>
</comment>
<evidence type="ECO:0000313" key="8">
    <source>
        <dbReference type="EMBL" id="CAJ1936734.1"/>
    </source>
</evidence>
<feature type="domain" description="ERV/ALR sulfhydryl oxidase" evidence="7">
    <location>
        <begin position="42"/>
        <end position="144"/>
    </location>
</feature>
<keyword evidence="5" id="KW-1015">Disulfide bond</keyword>
<dbReference type="GO" id="GO:0005739">
    <property type="term" value="C:mitochondrion"/>
    <property type="evidence" value="ECO:0007669"/>
    <property type="project" value="TreeGrafter"/>
</dbReference>
<reference evidence="8" key="1">
    <citation type="submission" date="2023-08" db="EMBL/GenBank/DDBJ databases">
        <authorList>
            <person name="Audoor S."/>
            <person name="Bilcke G."/>
        </authorList>
    </citation>
    <scope>NUCLEOTIDE SEQUENCE</scope>
</reference>
<dbReference type="PANTHER" id="PTHR12645:SF0">
    <property type="entry name" value="FAD-LINKED SULFHYDRYL OXIDASE ALR"/>
    <property type="match status" value="1"/>
</dbReference>
<comment type="caution">
    <text evidence="8">The sequence shown here is derived from an EMBL/GenBank/DDBJ whole genome shotgun (WGS) entry which is preliminary data.</text>
</comment>
<keyword evidence="4 6" id="KW-0560">Oxidoreductase</keyword>
<dbReference type="Gene3D" id="1.20.120.310">
    <property type="entry name" value="ERV/ALR sulfhydryl oxidase domain"/>
    <property type="match status" value="1"/>
</dbReference>
<keyword evidence="9" id="KW-1185">Reference proteome</keyword>
<dbReference type="EMBL" id="CAKOGP040000557">
    <property type="protein sequence ID" value="CAJ1936734.1"/>
    <property type="molecule type" value="Genomic_DNA"/>
</dbReference>
<dbReference type="EC" id="1.8.3.2" evidence="6"/>
<dbReference type="SUPFAM" id="SSF69000">
    <property type="entry name" value="FAD-dependent thiol oxidase"/>
    <property type="match status" value="1"/>
</dbReference>
<protein>
    <recommendedName>
        <fullName evidence="6">Sulfhydryl oxidase</fullName>
        <ecNumber evidence="6">1.8.3.2</ecNumber>
    </recommendedName>
</protein>
<dbReference type="GO" id="GO:0050660">
    <property type="term" value="F:flavin adenine dinucleotide binding"/>
    <property type="evidence" value="ECO:0007669"/>
    <property type="project" value="TreeGrafter"/>
</dbReference>
<evidence type="ECO:0000313" key="9">
    <source>
        <dbReference type="Proteomes" id="UP001295423"/>
    </source>
</evidence>
<dbReference type="Pfam" id="PF04777">
    <property type="entry name" value="Evr1_Alr"/>
    <property type="match status" value="1"/>
</dbReference>
<comment type="cofactor">
    <cofactor evidence="1 6">
        <name>FAD</name>
        <dbReference type="ChEBI" id="CHEBI:57692"/>
    </cofactor>
</comment>
<evidence type="ECO:0000256" key="4">
    <source>
        <dbReference type="ARBA" id="ARBA00023002"/>
    </source>
</evidence>
<dbReference type="PANTHER" id="PTHR12645">
    <property type="entry name" value="ALR/ERV"/>
    <property type="match status" value="1"/>
</dbReference>
<keyword evidence="3 6" id="KW-0274">FAD</keyword>
<dbReference type="InterPro" id="IPR039799">
    <property type="entry name" value="ALR/ERV"/>
</dbReference>
<dbReference type="FunFam" id="1.20.120.310:FF:000002">
    <property type="entry name" value="Sulfhydryl oxidase"/>
    <property type="match status" value="1"/>
</dbReference>
<gene>
    <name evidence="8" type="ORF">CYCCA115_LOCUS5340</name>
</gene>
<name>A0AAD2CK53_9STRA</name>
<dbReference type="GO" id="GO:0016971">
    <property type="term" value="F:flavin-dependent sulfhydryl oxidase activity"/>
    <property type="evidence" value="ECO:0007669"/>
    <property type="project" value="InterPro"/>
</dbReference>
<keyword evidence="2 6" id="KW-0285">Flavoprotein</keyword>
<dbReference type="InterPro" id="IPR017905">
    <property type="entry name" value="ERV/ALR_sulphydryl_oxidase"/>
</dbReference>
<organism evidence="8 9">
    <name type="scientific">Cylindrotheca closterium</name>
    <dbReference type="NCBI Taxonomy" id="2856"/>
    <lineage>
        <taxon>Eukaryota</taxon>
        <taxon>Sar</taxon>
        <taxon>Stramenopiles</taxon>
        <taxon>Ochrophyta</taxon>
        <taxon>Bacillariophyta</taxon>
        <taxon>Bacillariophyceae</taxon>
        <taxon>Bacillariophycidae</taxon>
        <taxon>Bacillariales</taxon>
        <taxon>Bacillariaceae</taxon>
        <taxon>Cylindrotheca</taxon>
    </lineage>
</organism>
<dbReference type="InterPro" id="IPR036774">
    <property type="entry name" value="ERV/ALR_sulphydryl_oxid_sf"/>
</dbReference>
<evidence type="ECO:0000256" key="1">
    <source>
        <dbReference type="ARBA" id="ARBA00001974"/>
    </source>
</evidence>
<proteinExistence type="predicted"/>
<sequence>MGLFEEDCERPACDDVKKMLPSSLDEAKQLSQKLASKQKVQCPPRSAELGRSSWKLLHSMAAWYPETPTQDQQTNMTAFMRTLAEFYPCTWCAKDFQESIKEAPVKAESRTELCMWLCDQHNRVNKKLGKPVFDCNMKNLDERWKKSTNPKCQSDH</sequence>
<evidence type="ECO:0000256" key="2">
    <source>
        <dbReference type="ARBA" id="ARBA00022630"/>
    </source>
</evidence>
<accession>A0AAD2CK53</accession>
<dbReference type="Proteomes" id="UP001295423">
    <property type="component" value="Unassembled WGS sequence"/>
</dbReference>